<evidence type="ECO:0000256" key="3">
    <source>
        <dbReference type="ARBA" id="ARBA00022984"/>
    </source>
</evidence>
<dbReference type="Pfam" id="PF04348">
    <property type="entry name" value="LppC"/>
    <property type="match status" value="1"/>
</dbReference>
<keyword evidence="6" id="KW-0998">Cell outer membrane</keyword>
<dbReference type="PANTHER" id="PTHR38038">
    <property type="entry name" value="PENICILLIN-BINDING PROTEIN ACTIVATOR LPOA"/>
    <property type="match status" value="1"/>
</dbReference>
<keyword evidence="1" id="KW-0732">Signal</keyword>
<dbReference type="GO" id="GO:0031241">
    <property type="term" value="C:periplasmic side of cell outer membrane"/>
    <property type="evidence" value="ECO:0007669"/>
    <property type="project" value="TreeGrafter"/>
</dbReference>
<keyword evidence="4" id="KW-0472">Membrane</keyword>
<evidence type="ECO:0000256" key="5">
    <source>
        <dbReference type="ARBA" id="ARBA00023139"/>
    </source>
</evidence>
<evidence type="ECO:0000256" key="7">
    <source>
        <dbReference type="ARBA" id="ARBA00023288"/>
    </source>
</evidence>
<evidence type="ECO:0000256" key="2">
    <source>
        <dbReference type="ARBA" id="ARBA00022960"/>
    </source>
</evidence>
<dbReference type="InterPro" id="IPR028082">
    <property type="entry name" value="Peripla_BP_I"/>
</dbReference>
<dbReference type="EMBL" id="PXYH01000016">
    <property type="protein sequence ID" value="PSJ40166.1"/>
    <property type="molecule type" value="Genomic_DNA"/>
</dbReference>
<name>A0A2P7QQB3_9GAMM</name>
<keyword evidence="5" id="KW-0564">Palmitate</keyword>
<dbReference type="Gene3D" id="3.40.50.2300">
    <property type="match status" value="2"/>
</dbReference>
<keyword evidence="3" id="KW-0573">Peptidoglycan synthesis</keyword>
<keyword evidence="2" id="KW-0133">Cell shape</keyword>
<keyword evidence="7 8" id="KW-0449">Lipoprotein</keyword>
<accession>A0A2P7QQB3</accession>
<evidence type="ECO:0000313" key="8">
    <source>
        <dbReference type="EMBL" id="PSJ40166.1"/>
    </source>
</evidence>
<dbReference type="SUPFAM" id="SSF53822">
    <property type="entry name" value="Periplasmic binding protein-like I"/>
    <property type="match status" value="1"/>
</dbReference>
<dbReference type="Gene3D" id="1.25.40.650">
    <property type="match status" value="1"/>
</dbReference>
<dbReference type="OrthoDB" id="6708821at2"/>
<dbReference type="CDD" id="cd06339">
    <property type="entry name" value="PBP1_YraM_LppC_lipoprotein-like"/>
    <property type="match status" value="1"/>
</dbReference>
<evidence type="ECO:0000256" key="4">
    <source>
        <dbReference type="ARBA" id="ARBA00023136"/>
    </source>
</evidence>
<evidence type="ECO:0000313" key="9">
    <source>
        <dbReference type="Proteomes" id="UP000242181"/>
    </source>
</evidence>
<dbReference type="GO" id="GO:0009252">
    <property type="term" value="P:peptidoglycan biosynthetic process"/>
    <property type="evidence" value="ECO:0007669"/>
    <property type="project" value="UniProtKB-KW"/>
</dbReference>
<dbReference type="GO" id="GO:0030234">
    <property type="term" value="F:enzyme regulator activity"/>
    <property type="evidence" value="ECO:0007669"/>
    <property type="project" value="TreeGrafter"/>
</dbReference>
<evidence type="ECO:0000256" key="6">
    <source>
        <dbReference type="ARBA" id="ARBA00023237"/>
    </source>
</evidence>
<dbReference type="GO" id="GO:0008360">
    <property type="term" value="P:regulation of cell shape"/>
    <property type="evidence" value="ECO:0007669"/>
    <property type="project" value="UniProtKB-KW"/>
</dbReference>
<dbReference type="Proteomes" id="UP000242181">
    <property type="component" value="Unassembled WGS sequence"/>
</dbReference>
<comment type="caution">
    <text evidence="8">The sequence shown here is derived from an EMBL/GenBank/DDBJ whole genome shotgun (WGS) entry which is preliminary data.</text>
</comment>
<sequence length="611" mass="67094">MTQLGVMGLATQYQRASVTRLLCTLVLSSILMACSGGLQQQPGVVSEPAPDMFSPLDRPAEQYRAQAALAEGDDALRWQVLAIRALLQQGDTATAAPLLDTLRGAAPLAQQPVVTLLDAAAALAGRQPDQALQRLSGLDPNSLPANGRGYYLLLRANAHEQQQQPIEAARALIERHDLLAQREQDNNRERIHQLLNTQSPRTLQQAQGAQYSEQANGWFRLMAILGNPDLQPAQRQWQLQSWNARFPEHPARAYLPDSLSGVSMQDFRPSHIAVLLPLSGRLAEQGNALRSGILSAHQGQSSRLSFFDTQGRDMASLYQQVEQAGADFILGPLLKEEIDALTGQNLSMPVLALNQPSYLPGLANIYYFSLSPEAEAAEAARQMWDNGHQQPLVFAPANDLGRRMATEFNRQWQQQSGHPAIVAYFNNQAGIEADVRRALNSRPSMPAGQVQPVGEPAGAMLPPREIDSVFMASNATETRFILPYFDFVRDSRAARLPTYVTSRSHVPAGEAPMSELNGLWLADMPWLFDGAPQLKDEVLSLWPAAGASWLRLFAMGYDALTLIPQLNPLRQGAHPVPALTGELSVTPDGVLQRRLQWMEYSNGDWIPAGQR</sequence>
<evidence type="ECO:0000256" key="1">
    <source>
        <dbReference type="ARBA" id="ARBA00022729"/>
    </source>
</evidence>
<dbReference type="Gene3D" id="1.25.40.10">
    <property type="entry name" value="Tetratricopeptide repeat domain"/>
    <property type="match status" value="1"/>
</dbReference>
<dbReference type="InterPro" id="IPR007443">
    <property type="entry name" value="LpoA"/>
</dbReference>
<keyword evidence="9" id="KW-1185">Reference proteome</keyword>
<dbReference type="PANTHER" id="PTHR38038:SF1">
    <property type="entry name" value="PENICILLIN-BINDING PROTEIN ACTIVATOR LPOA"/>
    <property type="match status" value="1"/>
</dbReference>
<dbReference type="AlphaFoldDB" id="A0A2P7QQB3"/>
<reference evidence="8 9" key="1">
    <citation type="submission" date="2018-03" db="EMBL/GenBank/DDBJ databases">
        <title>The draft genome of Zobellella taiwanensis JCM 13381.</title>
        <authorList>
            <person name="Liu L."/>
            <person name="Li L."/>
            <person name="Wang T."/>
            <person name="Zhang X."/>
            <person name="Liang L."/>
        </authorList>
    </citation>
    <scope>NUCLEOTIDE SEQUENCE [LARGE SCALE GENOMIC DNA]</scope>
    <source>
        <strain evidence="8 9">JCM 13381</strain>
    </source>
</reference>
<gene>
    <name evidence="8" type="ORF">C7I36_12055</name>
</gene>
<organism evidence="8 9">
    <name type="scientific">Zobellella taiwanensis</name>
    <dbReference type="NCBI Taxonomy" id="347535"/>
    <lineage>
        <taxon>Bacteria</taxon>
        <taxon>Pseudomonadati</taxon>
        <taxon>Pseudomonadota</taxon>
        <taxon>Gammaproteobacteria</taxon>
        <taxon>Aeromonadales</taxon>
        <taxon>Aeromonadaceae</taxon>
        <taxon>Zobellella</taxon>
    </lineage>
</organism>
<dbReference type="InterPro" id="IPR011990">
    <property type="entry name" value="TPR-like_helical_dom_sf"/>
</dbReference>
<protein>
    <submittedName>
        <fullName evidence="8">LppC family lipoprotein</fullName>
    </submittedName>
</protein>
<proteinExistence type="predicted"/>